<name>A0A1H7V3Q2_9NOCA</name>
<keyword evidence="3" id="KW-1185">Reference proteome</keyword>
<feature type="compositionally biased region" description="Polar residues" evidence="1">
    <location>
        <begin position="148"/>
        <end position="158"/>
    </location>
</feature>
<dbReference type="AlphaFoldDB" id="A0A1H7V3Q2"/>
<reference evidence="3" key="1">
    <citation type="submission" date="2016-10" db="EMBL/GenBank/DDBJ databases">
        <authorList>
            <person name="Varghese N."/>
            <person name="Submissions S."/>
        </authorList>
    </citation>
    <scope>NUCLEOTIDE SEQUENCE [LARGE SCALE GENOMIC DNA]</scope>
    <source>
        <strain evidence="3">DSM 44675</strain>
    </source>
</reference>
<evidence type="ECO:0000313" key="3">
    <source>
        <dbReference type="Proteomes" id="UP000198677"/>
    </source>
</evidence>
<sequence length="230" mass="25116">MSRIRQGSCATHRGMGVAHSGNRGFRASRYCYVPDRSRRAGGGTRSRARRCCPERESRHAGMGKGLATQFGWVARPTRRPDPSPDRDSGEDSRWPTRGSATILSEFSAKVPRAGRGRRSLGAGPGEACAVSNGKLRNNSGKPCATAAPTDSTRSSLTSHRVKGSERSSAPEVPWNCRKRSAQWSFETHPWHSFQSATCRVARVGLPGGRCADDPHDRPAVSTYKRLLWIT</sequence>
<feature type="region of interest" description="Disordered" evidence="1">
    <location>
        <begin position="36"/>
        <end position="102"/>
    </location>
</feature>
<gene>
    <name evidence="2" type="ORF">SAMN05444583_12070</name>
</gene>
<feature type="region of interest" description="Disordered" evidence="1">
    <location>
        <begin position="1"/>
        <end position="20"/>
    </location>
</feature>
<dbReference type="Proteomes" id="UP000198677">
    <property type="component" value="Unassembled WGS sequence"/>
</dbReference>
<feature type="compositionally biased region" description="Basic and acidic residues" evidence="1">
    <location>
        <begin position="78"/>
        <end position="94"/>
    </location>
</feature>
<proteinExistence type="predicted"/>
<accession>A0A1H7V3Q2</accession>
<protein>
    <submittedName>
        <fullName evidence="2">Uncharacterized protein</fullName>
    </submittedName>
</protein>
<feature type="region of interest" description="Disordered" evidence="1">
    <location>
        <begin position="139"/>
        <end position="173"/>
    </location>
</feature>
<evidence type="ECO:0000256" key="1">
    <source>
        <dbReference type="SAM" id="MobiDB-lite"/>
    </source>
</evidence>
<evidence type="ECO:0000313" key="2">
    <source>
        <dbReference type="EMBL" id="SEM03689.1"/>
    </source>
</evidence>
<dbReference type="EMBL" id="FOAW01000020">
    <property type="protein sequence ID" value="SEM03689.1"/>
    <property type="molecule type" value="Genomic_DNA"/>
</dbReference>
<organism evidence="2 3">
    <name type="scientific">Rhodococcus maanshanensis</name>
    <dbReference type="NCBI Taxonomy" id="183556"/>
    <lineage>
        <taxon>Bacteria</taxon>
        <taxon>Bacillati</taxon>
        <taxon>Actinomycetota</taxon>
        <taxon>Actinomycetes</taxon>
        <taxon>Mycobacteriales</taxon>
        <taxon>Nocardiaceae</taxon>
        <taxon>Rhodococcus</taxon>
    </lineage>
</organism>